<comment type="caution">
    <text evidence="3">The sequence shown here is derived from an EMBL/GenBank/DDBJ whole genome shotgun (WGS) entry which is preliminary data.</text>
</comment>
<gene>
    <name evidence="3" type="ORF">SCP_0409680</name>
</gene>
<name>A0A401GKB6_9APHY</name>
<dbReference type="InterPro" id="IPR037047">
    <property type="entry name" value="PITH_dom_sf"/>
</dbReference>
<dbReference type="RefSeq" id="XP_027613497.1">
    <property type="nucleotide sequence ID" value="XM_027757696.1"/>
</dbReference>
<dbReference type="OrthoDB" id="10263751at2759"/>
<dbReference type="GO" id="GO:0005737">
    <property type="term" value="C:cytoplasm"/>
    <property type="evidence" value="ECO:0007669"/>
    <property type="project" value="UniProtKB-ARBA"/>
</dbReference>
<dbReference type="InterPro" id="IPR010400">
    <property type="entry name" value="PITH_dom"/>
</dbReference>
<dbReference type="PANTHER" id="PTHR12175">
    <property type="entry name" value="AD039 HT014 THIOREDOXIN FAMILY TRP26"/>
    <property type="match status" value="1"/>
</dbReference>
<dbReference type="Pfam" id="PF06201">
    <property type="entry name" value="PITH"/>
    <property type="match status" value="1"/>
</dbReference>
<accession>A0A401GKB6</accession>
<reference evidence="3 4" key="1">
    <citation type="journal article" date="2018" name="Sci. Rep.">
        <title>Genome sequence of the cauliflower mushroom Sparassis crispa (Hanabiratake) and its association with beneficial usage.</title>
        <authorList>
            <person name="Kiyama R."/>
            <person name="Furutani Y."/>
            <person name="Kawaguchi K."/>
            <person name="Nakanishi T."/>
        </authorList>
    </citation>
    <scope>NUCLEOTIDE SEQUENCE [LARGE SCALE GENOMIC DNA]</scope>
</reference>
<dbReference type="InterPro" id="IPR008979">
    <property type="entry name" value="Galactose-bd-like_sf"/>
</dbReference>
<dbReference type="PROSITE" id="PS51532">
    <property type="entry name" value="PITH"/>
    <property type="match status" value="1"/>
</dbReference>
<keyword evidence="4" id="KW-1185">Reference proteome</keyword>
<dbReference type="STRING" id="139825.A0A401GKB6"/>
<sequence>MDESESSLLEYLDLSQLTCLNEAGQHNVKSILASKVRNSTSSFLESDVDEQLLINITFNQTVRIRAVAIQSPTVVQAPRRVKLYINSPSLGFDNIEEGASKIAQEIELSEDQVSEGKRVPLRYVRFQAVNSLHIFVESNHGDDEHTCIGAIDVFGFPVLGARDLSGLKRQGD</sequence>
<organism evidence="3 4">
    <name type="scientific">Sparassis crispa</name>
    <dbReference type="NCBI Taxonomy" id="139825"/>
    <lineage>
        <taxon>Eukaryota</taxon>
        <taxon>Fungi</taxon>
        <taxon>Dikarya</taxon>
        <taxon>Basidiomycota</taxon>
        <taxon>Agaricomycotina</taxon>
        <taxon>Agaricomycetes</taxon>
        <taxon>Polyporales</taxon>
        <taxon>Sparassidaceae</taxon>
        <taxon>Sparassis</taxon>
    </lineage>
</organism>
<dbReference type="PANTHER" id="PTHR12175:SF5">
    <property type="entry name" value="OS03G0795500 PROTEIN"/>
    <property type="match status" value="1"/>
</dbReference>
<dbReference type="Gene3D" id="2.60.120.470">
    <property type="entry name" value="PITH domain"/>
    <property type="match status" value="1"/>
</dbReference>
<dbReference type="GeneID" id="38779501"/>
<dbReference type="AlphaFoldDB" id="A0A401GKB6"/>
<evidence type="ECO:0000313" key="3">
    <source>
        <dbReference type="EMBL" id="GBE82584.1"/>
    </source>
</evidence>
<proteinExistence type="inferred from homology"/>
<dbReference type="SUPFAM" id="SSF49785">
    <property type="entry name" value="Galactose-binding domain-like"/>
    <property type="match status" value="1"/>
</dbReference>
<dbReference type="FunCoup" id="A0A401GKB6">
    <property type="interactions" value="634"/>
</dbReference>
<protein>
    <submittedName>
        <fullName evidence="3">Thioredoxin-like protein</fullName>
    </submittedName>
</protein>
<dbReference type="EMBL" id="BFAD01000004">
    <property type="protein sequence ID" value="GBE82584.1"/>
    <property type="molecule type" value="Genomic_DNA"/>
</dbReference>
<evidence type="ECO:0000259" key="2">
    <source>
        <dbReference type="PROSITE" id="PS51532"/>
    </source>
</evidence>
<evidence type="ECO:0000256" key="1">
    <source>
        <dbReference type="ARBA" id="ARBA00025788"/>
    </source>
</evidence>
<dbReference type="InParanoid" id="A0A401GKB6"/>
<dbReference type="InterPro" id="IPR045099">
    <property type="entry name" value="PITH1-like"/>
</dbReference>
<feature type="domain" description="PITH" evidence="2">
    <location>
        <begin position="1"/>
        <end position="172"/>
    </location>
</feature>
<comment type="similarity">
    <text evidence="1">Belongs to the PITHD1 family.</text>
</comment>
<evidence type="ECO:0000313" key="4">
    <source>
        <dbReference type="Proteomes" id="UP000287166"/>
    </source>
</evidence>
<dbReference type="Proteomes" id="UP000287166">
    <property type="component" value="Unassembled WGS sequence"/>
</dbReference>